<protein>
    <recommendedName>
        <fullName evidence="3">HNH endonuclease</fullName>
    </recommendedName>
</protein>
<dbReference type="RefSeq" id="WP_062800300.1">
    <property type="nucleotide sequence ID" value="NZ_CP014844.1"/>
</dbReference>
<dbReference type="KEGG" id="cnan:A2G96_14400"/>
<sequence length="503" mass="54113">MAKTCIVCGQAAGSGEHVFPAALGGRRVNSGIYCPKHDNSYSGLVGEIAGQLDFLNAYLGVRPDHANQPKTAYGEHTLTGETVSISAKEIRFTEPRVISRTPIGEGEKLHLGFPNQQSVKQFTKKMEDEGYEWTPLSKPSTRPYITGSIHHKRKFGGACGLGAIAYMTQTFFAQEFPEVARSGALSDFINYTQAIAKVAALGGCEQQPEEREELTEARSALTAALEPFGGTAPVWWDFSLPVGADANNFEFGHRVTVGIDGSDGQIYGRVALFSSLTFAMRLGTAPQGSATREVTVDIDPLAEHPPQDIDKHQMHSAPGRVQVPEHATEELANALANGTQQRAFGNLLERLEEHQLLKLARTMSKVLAPCSTLSPLEARALIEQELGSQPQQIWRMVTCVVEGLKEKMVEGNLQAITPMLDGLIAHDAQSVSGLSQQAEVTLALARAALVAQMEEDCAAGLLNEARLAELMGRGPGLHVVGQAVLAPVLQVFGESDHSDEVKG</sequence>
<evidence type="ECO:0000313" key="1">
    <source>
        <dbReference type="EMBL" id="AMR78838.1"/>
    </source>
</evidence>
<keyword evidence="2" id="KW-1185">Reference proteome</keyword>
<accession>A0A142JL76</accession>
<dbReference type="AlphaFoldDB" id="A0A142JL76"/>
<organism evidence="1 2">
    <name type="scientific">Cupriavidus nantongensis</name>
    <dbReference type="NCBI Taxonomy" id="1796606"/>
    <lineage>
        <taxon>Bacteria</taxon>
        <taxon>Pseudomonadati</taxon>
        <taxon>Pseudomonadota</taxon>
        <taxon>Betaproteobacteria</taxon>
        <taxon>Burkholderiales</taxon>
        <taxon>Burkholderiaceae</taxon>
        <taxon>Cupriavidus</taxon>
    </lineage>
</organism>
<dbReference type="Proteomes" id="UP000075238">
    <property type="component" value="Chromosome 1"/>
</dbReference>
<name>A0A142JL76_9BURK</name>
<evidence type="ECO:0008006" key="3">
    <source>
        <dbReference type="Google" id="ProtNLM"/>
    </source>
</evidence>
<proteinExistence type="predicted"/>
<dbReference type="OrthoDB" id="7473837at2"/>
<gene>
    <name evidence="1" type="ORF">A2G96_14400</name>
</gene>
<dbReference type="EMBL" id="CP014844">
    <property type="protein sequence ID" value="AMR78838.1"/>
    <property type="molecule type" value="Genomic_DNA"/>
</dbReference>
<reference evidence="1 2" key="1">
    <citation type="submission" date="2016-03" db="EMBL/GenBank/DDBJ databases">
        <title>Complete genome sequence of a novel chlorpyrifos degrading bacterium, Cupriavidus nantongensis sp. X1.</title>
        <authorList>
            <person name="Fang L."/>
        </authorList>
    </citation>
    <scope>NUCLEOTIDE SEQUENCE [LARGE SCALE GENOMIC DNA]</scope>
    <source>
        <strain evidence="1 2">X1</strain>
    </source>
</reference>
<evidence type="ECO:0000313" key="2">
    <source>
        <dbReference type="Proteomes" id="UP000075238"/>
    </source>
</evidence>